<evidence type="ECO:0000313" key="6">
    <source>
        <dbReference type="Proteomes" id="UP000008144"/>
    </source>
</evidence>
<dbReference type="SUPFAM" id="SSF141678">
    <property type="entry name" value="MAL13P1.257-like"/>
    <property type="match status" value="1"/>
</dbReference>
<dbReference type="STRING" id="7719.ENSCINP00000032370"/>
<proteinExistence type="inferred from homology"/>
<dbReference type="Ensembl" id="ENSCINT00000036322.1">
    <property type="protein sequence ID" value="ENSCINP00000032370.1"/>
    <property type="gene ID" value="ENSCING00000023236.1"/>
</dbReference>
<evidence type="ECO:0000256" key="3">
    <source>
        <dbReference type="ARBA" id="ARBA00022723"/>
    </source>
</evidence>
<dbReference type="PROSITE" id="PS00018">
    <property type="entry name" value="EF_HAND_1"/>
    <property type="match status" value="1"/>
</dbReference>
<dbReference type="GO" id="GO:0008270">
    <property type="term" value="F:zinc ion binding"/>
    <property type="evidence" value="ECO:0000318"/>
    <property type="project" value="GO_Central"/>
</dbReference>
<protein>
    <recommendedName>
        <fullName evidence="2">CXXC motif containing zinc binding protein</fullName>
    </recommendedName>
</protein>
<sequence length="160" mass="17970">MVKIGLEISAILENVAQISTIGDEFRWYVKLKCTSCGEVSSAWQYLSLDESTETKGGRGSASMVQKCRMCGRENHVDIIKEHLSSYTSESDGTFSKIAGFECRGMEPVEFDFRSGWVVSSACSKATFNDADFSESEWYEYDENANQSVGVTELKYRFVKL</sequence>
<dbReference type="AlphaFoldDB" id="H2XRT6"/>
<dbReference type="PANTHER" id="PTHR12857:SF0">
    <property type="entry name" value="CXXC MOTIF CONTAINING ZINC BINDING PROTEIN"/>
    <property type="match status" value="1"/>
</dbReference>
<dbReference type="FunCoup" id="H2XRT6">
    <property type="interactions" value="434"/>
</dbReference>
<reference evidence="5" key="2">
    <citation type="journal article" date="2008" name="Genome Biol.">
        <title>Improved genome assembly and evidence-based global gene model set for the chordate Ciona intestinalis: new insight into intron and operon populations.</title>
        <authorList>
            <person name="Satou Y."/>
            <person name="Mineta K."/>
            <person name="Ogasawara M."/>
            <person name="Sasakura Y."/>
            <person name="Shoguchi E."/>
            <person name="Ueno K."/>
            <person name="Yamada L."/>
            <person name="Matsumoto J."/>
            <person name="Wasserscheid J."/>
            <person name="Dewar K."/>
            <person name="Wiley G.B."/>
            <person name="Macmil S.L."/>
            <person name="Roe B.A."/>
            <person name="Zeller R.W."/>
            <person name="Hastings K.E."/>
            <person name="Lemaire P."/>
            <person name="Lindquist E."/>
            <person name="Endo T."/>
            <person name="Hotta K."/>
            <person name="Inaba K."/>
        </authorList>
    </citation>
    <scope>NUCLEOTIDE SEQUENCE [LARGE SCALE GENOMIC DNA]</scope>
    <source>
        <strain evidence="5">wild type</strain>
    </source>
</reference>
<organism evidence="5 6">
    <name type="scientific">Ciona intestinalis</name>
    <name type="common">Transparent sea squirt</name>
    <name type="synonym">Ascidia intestinalis</name>
    <dbReference type="NCBI Taxonomy" id="7719"/>
    <lineage>
        <taxon>Eukaryota</taxon>
        <taxon>Metazoa</taxon>
        <taxon>Chordata</taxon>
        <taxon>Tunicata</taxon>
        <taxon>Ascidiacea</taxon>
        <taxon>Phlebobranchia</taxon>
        <taxon>Cionidae</taxon>
        <taxon>Ciona</taxon>
    </lineage>
</organism>
<dbReference type="PANTHER" id="PTHR12857">
    <property type="entry name" value="CXXC MOTIF CONTAINING ZINC BINDING PROTEIN"/>
    <property type="match status" value="1"/>
</dbReference>
<keyword evidence="4" id="KW-0862">Zinc</keyword>
<dbReference type="GeneTree" id="ENSGT00390000001523"/>
<name>H2XRT6_CIOIN</name>
<evidence type="ECO:0000313" key="5">
    <source>
        <dbReference type="Ensembl" id="ENSCINP00000032370.1"/>
    </source>
</evidence>
<evidence type="ECO:0000256" key="1">
    <source>
        <dbReference type="ARBA" id="ARBA00007818"/>
    </source>
</evidence>
<comment type="similarity">
    <text evidence="1">Belongs to the UPF0587 family.</text>
</comment>
<reference evidence="5" key="3">
    <citation type="submission" date="2025-08" db="UniProtKB">
        <authorList>
            <consortium name="Ensembl"/>
        </authorList>
    </citation>
    <scope>IDENTIFICATION</scope>
</reference>
<evidence type="ECO:0000256" key="4">
    <source>
        <dbReference type="ARBA" id="ARBA00022833"/>
    </source>
</evidence>
<reference evidence="5" key="4">
    <citation type="submission" date="2025-09" db="UniProtKB">
        <authorList>
            <consortium name="Ensembl"/>
        </authorList>
    </citation>
    <scope>IDENTIFICATION</scope>
</reference>
<dbReference type="HOGENOM" id="CLU_114688_1_0_1"/>
<dbReference type="Pfam" id="PF05907">
    <property type="entry name" value="CXXC_Zn-b_euk"/>
    <property type="match status" value="1"/>
</dbReference>
<dbReference type="InterPro" id="IPR008584">
    <property type="entry name" value="CXXC_Zn-binding_euk"/>
</dbReference>
<dbReference type="InParanoid" id="H2XRT6"/>
<dbReference type="InterPro" id="IPR018247">
    <property type="entry name" value="EF_Hand_1_Ca_BS"/>
</dbReference>
<dbReference type="OMA" id="TAHFVWR"/>
<keyword evidence="3" id="KW-0479">Metal-binding</keyword>
<dbReference type="Proteomes" id="UP000008144">
    <property type="component" value="Chromosome 3"/>
</dbReference>
<dbReference type="EMBL" id="EAAA01001626">
    <property type="status" value="NOT_ANNOTATED_CDS"/>
    <property type="molecule type" value="Genomic_DNA"/>
</dbReference>
<accession>H2XRT6</accession>
<reference evidence="6" key="1">
    <citation type="journal article" date="2002" name="Science">
        <title>The draft genome of Ciona intestinalis: insights into chordate and vertebrate origins.</title>
        <authorList>
            <person name="Dehal P."/>
            <person name="Satou Y."/>
            <person name="Campbell R.K."/>
            <person name="Chapman J."/>
            <person name="Degnan B."/>
            <person name="De Tomaso A."/>
            <person name="Davidson B."/>
            <person name="Di Gregorio A."/>
            <person name="Gelpke M."/>
            <person name="Goodstein D.M."/>
            <person name="Harafuji N."/>
            <person name="Hastings K.E."/>
            <person name="Ho I."/>
            <person name="Hotta K."/>
            <person name="Huang W."/>
            <person name="Kawashima T."/>
            <person name="Lemaire P."/>
            <person name="Martinez D."/>
            <person name="Meinertzhagen I.A."/>
            <person name="Necula S."/>
            <person name="Nonaka M."/>
            <person name="Putnam N."/>
            <person name="Rash S."/>
            <person name="Saiga H."/>
            <person name="Satake M."/>
            <person name="Terry A."/>
            <person name="Yamada L."/>
            <person name="Wang H.G."/>
            <person name="Awazu S."/>
            <person name="Azumi K."/>
            <person name="Boore J."/>
            <person name="Branno M."/>
            <person name="Chin-Bow S."/>
            <person name="DeSantis R."/>
            <person name="Doyle S."/>
            <person name="Francino P."/>
            <person name="Keys D.N."/>
            <person name="Haga S."/>
            <person name="Hayashi H."/>
            <person name="Hino K."/>
            <person name="Imai K.S."/>
            <person name="Inaba K."/>
            <person name="Kano S."/>
            <person name="Kobayashi K."/>
            <person name="Kobayashi M."/>
            <person name="Lee B.I."/>
            <person name="Makabe K.W."/>
            <person name="Manohar C."/>
            <person name="Matassi G."/>
            <person name="Medina M."/>
            <person name="Mochizuki Y."/>
            <person name="Mount S."/>
            <person name="Morishita T."/>
            <person name="Miura S."/>
            <person name="Nakayama A."/>
            <person name="Nishizaka S."/>
            <person name="Nomoto H."/>
            <person name="Ohta F."/>
            <person name="Oishi K."/>
            <person name="Rigoutsos I."/>
            <person name="Sano M."/>
            <person name="Sasaki A."/>
            <person name="Sasakura Y."/>
            <person name="Shoguchi E."/>
            <person name="Shin-i T."/>
            <person name="Spagnuolo A."/>
            <person name="Stainier D."/>
            <person name="Suzuki M.M."/>
            <person name="Tassy O."/>
            <person name="Takatori N."/>
            <person name="Tokuoka M."/>
            <person name="Yagi K."/>
            <person name="Yoshizaki F."/>
            <person name="Wada S."/>
            <person name="Zhang C."/>
            <person name="Hyatt P.D."/>
            <person name="Larimer F."/>
            <person name="Detter C."/>
            <person name="Doggett N."/>
            <person name="Glavina T."/>
            <person name="Hawkins T."/>
            <person name="Richardson P."/>
            <person name="Lucas S."/>
            <person name="Kohara Y."/>
            <person name="Levine M."/>
            <person name="Satoh N."/>
            <person name="Rokhsar D.S."/>
        </authorList>
    </citation>
    <scope>NUCLEOTIDE SEQUENCE [LARGE SCALE GENOMIC DNA]</scope>
</reference>
<evidence type="ECO:0000256" key="2">
    <source>
        <dbReference type="ARBA" id="ARBA00020439"/>
    </source>
</evidence>
<keyword evidence="6" id="KW-1185">Reference proteome</keyword>